<keyword evidence="16" id="KW-1185">Reference proteome</keyword>
<dbReference type="InterPro" id="IPR011989">
    <property type="entry name" value="ARM-like"/>
</dbReference>
<keyword evidence="3 10" id="KW-0963">Cytoplasm</keyword>
<dbReference type="Gene3D" id="1.25.10.10">
    <property type="entry name" value="Leucine-rich Repeat Variant"/>
    <property type="match status" value="1"/>
</dbReference>
<dbReference type="GO" id="GO:0005198">
    <property type="term" value="F:structural molecule activity"/>
    <property type="evidence" value="ECO:0007669"/>
    <property type="project" value="InterPro"/>
</dbReference>
<keyword evidence="8 10" id="KW-0472">Membrane</keyword>
<name>A0A376B4Z5_9ASCO</name>
<feature type="region of interest" description="Disordered" evidence="11">
    <location>
        <begin position="494"/>
        <end position="519"/>
    </location>
</feature>
<dbReference type="PANTHER" id="PTHR10635">
    <property type="entry name" value="COATOMER SUBUNIT BETA"/>
    <property type="match status" value="1"/>
</dbReference>
<evidence type="ECO:0000256" key="3">
    <source>
        <dbReference type="ARBA" id="ARBA00022490"/>
    </source>
</evidence>
<keyword evidence="6 10" id="KW-0653">Protein transport</keyword>
<evidence type="ECO:0000256" key="5">
    <source>
        <dbReference type="ARBA" id="ARBA00022892"/>
    </source>
</evidence>
<dbReference type="SUPFAM" id="SSF48371">
    <property type="entry name" value="ARM repeat"/>
    <property type="match status" value="1"/>
</dbReference>
<feature type="domain" description="Coatomer beta subunit C-terminal" evidence="13">
    <location>
        <begin position="700"/>
        <end position="837"/>
    </location>
</feature>
<comment type="subcellular location">
    <subcellularLocation>
        <location evidence="10">Cytoplasm</location>
    </subcellularLocation>
    <subcellularLocation>
        <location evidence="1 10">Golgi apparatus membrane</location>
        <topology evidence="1 10">Peripheral membrane protein</topology>
        <orientation evidence="1 10">Cytoplasmic side</orientation>
    </subcellularLocation>
    <subcellularLocation>
        <location evidence="10">Cytoplasmic vesicle</location>
        <location evidence="10">COPI-coated vesicle membrane</location>
        <topology evidence="10">Peripheral membrane protein</topology>
        <orientation evidence="10">Cytoplasmic side</orientation>
    </subcellularLocation>
</comment>
<dbReference type="PANTHER" id="PTHR10635:SF0">
    <property type="entry name" value="COATOMER SUBUNIT BETA"/>
    <property type="match status" value="1"/>
</dbReference>
<dbReference type="GO" id="GO:0006891">
    <property type="term" value="P:intra-Golgi vesicle-mediated transport"/>
    <property type="evidence" value="ECO:0007669"/>
    <property type="project" value="TreeGrafter"/>
</dbReference>
<evidence type="ECO:0000313" key="15">
    <source>
        <dbReference type="EMBL" id="SSD59758.1"/>
    </source>
</evidence>
<feature type="domain" description="Clathrin/coatomer adaptor adaptin-like N-terminal" evidence="12">
    <location>
        <begin position="23"/>
        <end position="499"/>
    </location>
</feature>
<dbReference type="Proteomes" id="UP000262825">
    <property type="component" value="Unassembled WGS sequence"/>
</dbReference>
<evidence type="ECO:0000256" key="4">
    <source>
        <dbReference type="ARBA" id="ARBA00022737"/>
    </source>
</evidence>
<evidence type="ECO:0000256" key="2">
    <source>
        <dbReference type="ARBA" id="ARBA00022448"/>
    </source>
</evidence>
<dbReference type="AlphaFoldDB" id="A0A376B4Z5"/>
<dbReference type="InterPro" id="IPR016024">
    <property type="entry name" value="ARM-type_fold"/>
</dbReference>
<evidence type="ECO:0000256" key="8">
    <source>
        <dbReference type="ARBA" id="ARBA00023136"/>
    </source>
</evidence>
<dbReference type="InterPro" id="IPR002553">
    <property type="entry name" value="Clathrin/coatomer_adapt-like_N"/>
</dbReference>
<dbReference type="EMBL" id="UFAJ01000198">
    <property type="protein sequence ID" value="SSD59758.1"/>
    <property type="molecule type" value="Genomic_DNA"/>
</dbReference>
<dbReference type="PIRSF" id="PIRSF005727">
    <property type="entry name" value="Coatomer_beta_subunit"/>
    <property type="match status" value="1"/>
</dbReference>
<keyword evidence="7 10" id="KW-0333">Golgi apparatus</keyword>
<feature type="domain" description="Coatomer beta subunit appendage platform" evidence="14">
    <location>
        <begin position="842"/>
        <end position="978"/>
    </location>
</feature>
<organism evidence="15 16">
    <name type="scientific">Saccharomycodes ludwigii</name>
    <dbReference type="NCBI Taxonomy" id="36035"/>
    <lineage>
        <taxon>Eukaryota</taxon>
        <taxon>Fungi</taxon>
        <taxon>Dikarya</taxon>
        <taxon>Ascomycota</taxon>
        <taxon>Saccharomycotina</taxon>
        <taxon>Saccharomycetes</taxon>
        <taxon>Saccharomycodales</taxon>
        <taxon>Saccharomycodaceae</taxon>
        <taxon>Saccharomycodes</taxon>
    </lineage>
</organism>
<comment type="function">
    <text evidence="10">The coatomer is a cytosolic protein complex that binds to dilysine motifs and reversibly associates with Golgi non-clathrin-coated vesicles, which further mediate biosynthetic protein transport from the ER, via the Golgi up to the trans Golgi network. Coatomer complex is required for budding from Golgi membranes, and is essential for the retrograde Golgi-to-ER transport of dilysine-tagged proteins.</text>
</comment>
<dbReference type="InterPro" id="IPR011710">
    <property type="entry name" value="Coatomer_bsu_C"/>
</dbReference>
<dbReference type="Pfam" id="PF14806">
    <property type="entry name" value="Coatomer_b_Cpla"/>
    <property type="match status" value="1"/>
</dbReference>
<dbReference type="Pfam" id="PF07718">
    <property type="entry name" value="Coatamer_beta_C"/>
    <property type="match status" value="1"/>
</dbReference>
<evidence type="ECO:0000256" key="11">
    <source>
        <dbReference type="SAM" id="MobiDB-lite"/>
    </source>
</evidence>
<evidence type="ECO:0000256" key="7">
    <source>
        <dbReference type="ARBA" id="ARBA00023034"/>
    </source>
</evidence>
<evidence type="ECO:0000256" key="9">
    <source>
        <dbReference type="ARBA" id="ARBA00023329"/>
    </source>
</evidence>
<keyword evidence="5 10" id="KW-0931">ER-Golgi transport</keyword>
<dbReference type="VEuPathDB" id="FungiDB:SCODWIG_01519"/>
<dbReference type="GO" id="GO:0030126">
    <property type="term" value="C:COPI vesicle coat"/>
    <property type="evidence" value="ECO:0007669"/>
    <property type="project" value="InterPro"/>
</dbReference>
<accession>A0A376B4Z5</accession>
<keyword evidence="4" id="KW-0677">Repeat</keyword>
<feature type="compositionally biased region" description="Basic and acidic residues" evidence="11">
    <location>
        <begin position="499"/>
        <end position="512"/>
    </location>
</feature>
<evidence type="ECO:0000259" key="12">
    <source>
        <dbReference type="Pfam" id="PF01602"/>
    </source>
</evidence>
<sequence>MMAATEQPAYNLVYDPYPNSVTYTVSDFQKILEKGSEDDKIEIMKRILVQMLDGNPLPELLMHIIRFVMPSKNKHLKKLLYFYWEIVPKLDQDGNLRQEMILVCNAIQHDLQHPNEYIRGNTLRFLTKLKEPELLEQMVPSVRLCLEYRHAYVRKYAILAVYSIFKVSDHLFPDAVEVINTFLAAETDPICIRNAFIALSDLDRESALEFLSNSTSNLENLDPLLQEAFVEFMRKDATKIPDLKPQYVELLQDILSTSNSNEIIFDCCMAISVLTNVPSTLCSVARKLIDIAIKESDNNVKLIILERIEDINQRNPGSLEELTSDILSVLSTSDIDVRAKALDISLELTSSKNSGDVVKLLKKELQLTFDSGSSDSDSNNKAIIEYRTLLIKNITKIAAKFIEVAADVVSLLLDSMPAFNTTAASDVITFIKKVVEKYPELRSTVLNNLIQSLLNIKSAKAYRGALWVLGEYSCTEQDVQNSWKHIRNSLGPLPLVNNPKEDEREENAKKEEEENATIAASSSGPVILPDGTYATESAITAKRTSKTADLNADLENERPPLRRFVLKGEFYTAAVLASTLVKLVLQFSKCSGNIKILHGMRAEGALMLIHILRVSDYIEANIDEDSKEKLTQAISILVEQESAEDKQVLQMAFLEATLSSFQSQLKTKRGLGKRQKLRSGNVSGVKNIELRKAKTSEFEVDKQIIFRQFSDSIHNTPVDTIEEDLILATKGYKKKAVSTVSKLNKIVQLTGFSDPVYAEACITTHQFDVVLDVLLVNQTRDTLKNLHCQFATLGDLKIIDNPPSSNVVPHGFHKISVACKVTSADTGVIFGNIIYDGGHGEDAKYVIMSDVHIDIMDYIKPGKIDENKFRVMWNEFEWENKINVKSNLPTLQNYLDMLVDGTNMGILTTTSSSSLDDQTDATDENRFLSCNLYSKSSFGEEALANLCLEKLPENGEIVGTVRIRSKGQGLALSLGDRVAAIARKDKKIKLDHI</sequence>
<keyword evidence="2 10" id="KW-0813">Transport</keyword>
<dbReference type="Pfam" id="PF01602">
    <property type="entry name" value="Adaptin_N"/>
    <property type="match status" value="1"/>
</dbReference>
<evidence type="ECO:0000256" key="1">
    <source>
        <dbReference type="ARBA" id="ARBA00004255"/>
    </source>
</evidence>
<dbReference type="OrthoDB" id="10261439at2759"/>
<dbReference type="InterPro" id="IPR016460">
    <property type="entry name" value="COPB1"/>
</dbReference>
<dbReference type="GO" id="GO:0006888">
    <property type="term" value="P:endoplasmic reticulum to Golgi vesicle-mediated transport"/>
    <property type="evidence" value="ECO:0007669"/>
    <property type="project" value="TreeGrafter"/>
</dbReference>
<reference evidence="16" key="1">
    <citation type="submission" date="2018-06" db="EMBL/GenBank/DDBJ databases">
        <authorList>
            <person name="Guldener U."/>
        </authorList>
    </citation>
    <scope>NUCLEOTIDE SEQUENCE [LARGE SCALE GENOMIC DNA]</scope>
    <source>
        <strain evidence="16">UTAD17</strain>
    </source>
</reference>
<gene>
    <name evidence="15" type="ORF">SCODWIG_01519</name>
</gene>
<dbReference type="GO" id="GO:0006886">
    <property type="term" value="P:intracellular protein transport"/>
    <property type="evidence" value="ECO:0007669"/>
    <property type="project" value="InterPro"/>
</dbReference>
<evidence type="ECO:0000256" key="10">
    <source>
        <dbReference type="PIRNR" id="PIRNR005727"/>
    </source>
</evidence>
<evidence type="ECO:0000256" key="6">
    <source>
        <dbReference type="ARBA" id="ARBA00022927"/>
    </source>
</evidence>
<comment type="subunit">
    <text evidence="10">Oligomeric complex that consists of at least the alpha, beta, beta', gamma, delta, epsilon and zeta subunits.</text>
</comment>
<dbReference type="GO" id="GO:0000139">
    <property type="term" value="C:Golgi membrane"/>
    <property type="evidence" value="ECO:0007669"/>
    <property type="project" value="UniProtKB-SubCell"/>
</dbReference>
<proteinExistence type="predicted"/>
<evidence type="ECO:0000259" key="14">
    <source>
        <dbReference type="Pfam" id="PF14806"/>
    </source>
</evidence>
<keyword evidence="9 10" id="KW-0968">Cytoplasmic vesicle</keyword>
<evidence type="ECO:0000313" key="16">
    <source>
        <dbReference type="Proteomes" id="UP000262825"/>
    </source>
</evidence>
<dbReference type="InterPro" id="IPR029446">
    <property type="entry name" value="COPB1_appendage_platform_dom"/>
</dbReference>
<protein>
    <recommendedName>
        <fullName evidence="10">Coatomer subunit beta</fullName>
    </recommendedName>
    <alternativeName>
        <fullName evidence="10">Beta-coat protein</fullName>
    </alternativeName>
</protein>
<evidence type="ECO:0000259" key="13">
    <source>
        <dbReference type="Pfam" id="PF07718"/>
    </source>
</evidence>